<feature type="transmembrane region" description="Helical" evidence="1">
    <location>
        <begin position="62"/>
        <end position="82"/>
    </location>
</feature>
<feature type="transmembrane region" description="Helical" evidence="1">
    <location>
        <begin position="184"/>
        <end position="204"/>
    </location>
</feature>
<comment type="caution">
    <text evidence="3">The sequence shown here is derived from an EMBL/GenBank/DDBJ whole genome shotgun (WGS) entry which is preliminary data.</text>
</comment>
<feature type="transmembrane region" description="Helical" evidence="1">
    <location>
        <begin position="89"/>
        <end position="110"/>
    </location>
</feature>
<feature type="transmembrane region" description="Helical" evidence="1">
    <location>
        <begin position="12"/>
        <end position="27"/>
    </location>
</feature>
<evidence type="ECO:0000313" key="3">
    <source>
        <dbReference type="EMBL" id="MCU0104586.1"/>
    </source>
</evidence>
<feature type="transmembrane region" description="Helical" evidence="1">
    <location>
        <begin position="152"/>
        <end position="172"/>
    </location>
</feature>
<accession>A0ABT2PUG2</accession>
<evidence type="ECO:0000256" key="1">
    <source>
        <dbReference type="SAM" id="Phobius"/>
    </source>
</evidence>
<dbReference type="RefSeq" id="WP_262095829.1">
    <property type="nucleotide sequence ID" value="NZ_JAOEGN010000004.1"/>
</dbReference>
<keyword evidence="1" id="KW-0472">Membrane</keyword>
<dbReference type="Pfam" id="PF14501">
    <property type="entry name" value="HATPase_c_5"/>
    <property type="match status" value="1"/>
</dbReference>
<feature type="domain" description="Sensor histidine kinase NatK-like C-terminal" evidence="2">
    <location>
        <begin position="326"/>
        <end position="423"/>
    </location>
</feature>
<dbReference type="EMBL" id="JAOEGN010000004">
    <property type="protein sequence ID" value="MCU0104586.1"/>
    <property type="molecule type" value="Genomic_DNA"/>
</dbReference>
<dbReference type="Proteomes" id="UP001209076">
    <property type="component" value="Unassembled WGS sequence"/>
</dbReference>
<reference evidence="4" key="1">
    <citation type="submission" date="2023-07" db="EMBL/GenBank/DDBJ databases">
        <title>Novel Mycoplasma species identified in domestic and wild animals.</title>
        <authorList>
            <person name="Volokhov D.V."/>
            <person name="Furtak V.A."/>
            <person name="Zagorodnyaya T.A."/>
        </authorList>
    </citation>
    <scope>NUCLEOTIDE SEQUENCE [LARGE SCALE GENOMIC DNA]</scope>
    <source>
        <strain evidence="4">92-19</strain>
    </source>
</reference>
<organism evidence="3 4">
    <name type="scientific">Paracholeplasma vituli</name>
    <dbReference type="NCBI Taxonomy" id="69473"/>
    <lineage>
        <taxon>Bacteria</taxon>
        <taxon>Bacillati</taxon>
        <taxon>Mycoplasmatota</taxon>
        <taxon>Mollicutes</taxon>
        <taxon>Acholeplasmatales</taxon>
        <taxon>Acholeplasmataceae</taxon>
        <taxon>Paracholeplasma</taxon>
    </lineage>
</organism>
<keyword evidence="1" id="KW-0812">Transmembrane</keyword>
<feature type="transmembrane region" description="Helical" evidence="1">
    <location>
        <begin position="34"/>
        <end position="56"/>
    </location>
</feature>
<dbReference type="InterPro" id="IPR032834">
    <property type="entry name" value="NatK-like_C"/>
</dbReference>
<protein>
    <submittedName>
        <fullName evidence="3">GHKL domain-containing protein</fullName>
    </submittedName>
</protein>
<evidence type="ECO:0000313" key="4">
    <source>
        <dbReference type="Proteomes" id="UP001209076"/>
    </source>
</evidence>
<name>A0ABT2PUG2_9MOLU</name>
<keyword evidence="4" id="KW-1185">Reference proteome</keyword>
<feature type="transmembrane region" description="Helical" evidence="1">
    <location>
        <begin position="122"/>
        <end position="140"/>
    </location>
</feature>
<sequence>MWIDILPDLLRGSTSTFCLLILLPILSRNKLKPLITWTLMPMIILVDVVICAQLYMTRNYTGVLYYSLAFYVVFIVGLKMLLKDTYLQWLFNSVTVLNTYAIIVIASFYLCYLFPQPAYANTAIRLVLFALAIVFFKKILRPLYLEVSENWGAFLLPTSGILVGYLYILTALDDVESSMNQHSGYFYLLILITLLTYSAILLSLKSLRGKFLLREENIRRQANEWLLKSEIASYESTVIAAKQTRHDIRHHNAIIAEYLNSEDLKGALDYLALYESNLQEQPIKNYSKHPTTNAVFRLFERRARQKGIKFSIQAEADHYYHSDGADVGIMLSNLLENALSACQACHSIEKIIVYRSTLQNGSLLVEIENSFEGNLEFENGLPKTTKPGGGTGLKSVVRMVENYPGMITIQQSINRVIVQMIFPIETPQQNA</sequence>
<evidence type="ECO:0000259" key="2">
    <source>
        <dbReference type="Pfam" id="PF14501"/>
    </source>
</evidence>
<dbReference type="InterPro" id="IPR036890">
    <property type="entry name" value="HATPase_C_sf"/>
</dbReference>
<proteinExistence type="predicted"/>
<dbReference type="Gene3D" id="3.30.565.10">
    <property type="entry name" value="Histidine kinase-like ATPase, C-terminal domain"/>
    <property type="match status" value="1"/>
</dbReference>
<dbReference type="SUPFAM" id="SSF55874">
    <property type="entry name" value="ATPase domain of HSP90 chaperone/DNA topoisomerase II/histidine kinase"/>
    <property type="match status" value="1"/>
</dbReference>
<gene>
    <name evidence="3" type="ORF">N7603_02835</name>
</gene>
<keyword evidence="1" id="KW-1133">Transmembrane helix</keyword>